<comment type="caution">
    <text evidence="1">The sequence shown here is derived from an EMBL/GenBank/DDBJ whole genome shotgun (WGS) entry which is preliminary data.</text>
</comment>
<dbReference type="AlphaFoldDB" id="A0A418B094"/>
<protein>
    <submittedName>
        <fullName evidence="1">Uncharacterized protein</fullName>
    </submittedName>
</protein>
<evidence type="ECO:0000313" key="1">
    <source>
        <dbReference type="EMBL" id="RHY31396.1"/>
    </source>
</evidence>
<keyword evidence="2" id="KW-1185">Reference proteome</keyword>
<dbReference type="EMBL" id="QUSY01000218">
    <property type="protein sequence ID" value="RHY31396.1"/>
    <property type="molecule type" value="Genomic_DNA"/>
</dbReference>
<evidence type="ECO:0000313" key="2">
    <source>
        <dbReference type="Proteomes" id="UP000285060"/>
    </source>
</evidence>
<gene>
    <name evidence="1" type="ORF">DYB32_003545</name>
</gene>
<proteinExistence type="predicted"/>
<sequence>MLALLNVPIASCAAEANANVCLDSLDDAIDAPITIHNVDSDDSDDDRPSTGVVIEALVVPSAHWSVPSVDCMHMWRYWFHGDSTGTDAGVPYRLFRVPHDSPRFPTLDAVSYVMSAILAHARGFASLTELSALPQSSLDGMLLRALPLAYPLLVATDPIHLFFSSPPCVPPPPKPFQFPALTIRAMWTLWFRGTPPLSTLSRGIEPLCKLRARDVDEDESKLRWWRTKQLFAKLTDLALLHPSVSSKEMLVDGMDPTTFAIVCDQVVMTFATESGCTVDSGTLCTAAAAWVAHSPAFAMSQDASGSRTDSPEARSLPAGTRTIPALSTRAMWPLWHRGDALDSAYKSVMWKKDRALSVTRRVMAALTKIAIESRQVAHEGELEGMSPSMLLQVLDTIFPVLASRYDVDKQRLATPDKRCDYLVRLQYR</sequence>
<accession>A0A418B094</accession>
<dbReference type="Proteomes" id="UP000285060">
    <property type="component" value="Unassembled WGS sequence"/>
</dbReference>
<organism evidence="1 2">
    <name type="scientific">Aphanomyces invadans</name>
    <dbReference type="NCBI Taxonomy" id="157072"/>
    <lineage>
        <taxon>Eukaryota</taxon>
        <taxon>Sar</taxon>
        <taxon>Stramenopiles</taxon>
        <taxon>Oomycota</taxon>
        <taxon>Saprolegniomycetes</taxon>
        <taxon>Saprolegniales</taxon>
        <taxon>Verrucalvaceae</taxon>
        <taxon>Aphanomyces</taxon>
    </lineage>
</organism>
<reference evidence="1 2" key="1">
    <citation type="submission" date="2018-08" db="EMBL/GenBank/DDBJ databases">
        <title>Aphanomyces genome sequencing and annotation.</title>
        <authorList>
            <person name="Minardi D."/>
            <person name="Oidtmann B."/>
            <person name="Van Der Giezen M."/>
            <person name="Studholme D.J."/>
        </authorList>
    </citation>
    <scope>NUCLEOTIDE SEQUENCE [LARGE SCALE GENOMIC DNA]</scope>
    <source>
        <strain evidence="1 2">NJM0002</strain>
    </source>
</reference>
<name>A0A418B094_9STRA</name>